<dbReference type="InterPro" id="IPR002645">
    <property type="entry name" value="STAS_dom"/>
</dbReference>
<sequence length="121" mass="13987">MESERGMQISKEDYFIETKKNRGRIRISGTLRLFNVEEYDPIISAIETMLDNSGRGKAVIDIKNLDFLNSAGIASLSRFVAAYDRKSIHNVEIKGNKNKYWQIKFLENIKKLRSEIKTSLE</sequence>
<comment type="caution">
    <text evidence="2">The sequence shown here is derived from an EMBL/GenBank/DDBJ whole genome shotgun (WGS) entry which is preliminary data.</text>
</comment>
<evidence type="ECO:0000313" key="3">
    <source>
        <dbReference type="Proteomes" id="UP000001338"/>
    </source>
</evidence>
<dbReference type="Proteomes" id="UP000001338">
    <property type="component" value="Unassembled WGS sequence"/>
</dbReference>
<feature type="domain" description="STAS" evidence="1">
    <location>
        <begin position="25"/>
        <end position="93"/>
    </location>
</feature>
<organism evidence="2 3">
    <name type="scientific">Leptospira weilii str. 2006001853</name>
    <dbReference type="NCBI Taxonomy" id="1001589"/>
    <lineage>
        <taxon>Bacteria</taxon>
        <taxon>Pseudomonadati</taxon>
        <taxon>Spirochaetota</taxon>
        <taxon>Spirochaetia</taxon>
        <taxon>Leptospirales</taxon>
        <taxon>Leptospiraceae</taxon>
        <taxon>Leptospira</taxon>
    </lineage>
</organism>
<gene>
    <name evidence="2" type="ORF">LEP1GSC036_3743</name>
</gene>
<proteinExistence type="predicted"/>
<dbReference type="PROSITE" id="PS50801">
    <property type="entry name" value="STAS"/>
    <property type="match status" value="1"/>
</dbReference>
<dbReference type="Gene3D" id="3.30.750.24">
    <property type="entry name" value="STAS domain"/>
    <property type="match status" value="1"/>
</dbReference>
<dbReference type="AlphaFoldDB" id="A0A828Z3N6"/>
<dbReference type="InterPro" id="IPR036513">
    <property type="entry name" value="STAS_dom_sf"/>
</dbReference>
<evidence type="ECO:0000313" key="2">
    <source>
        <dbReference type="EMBL" id="EKR64185.1"/>
    </source>
</evidence>
<accession>A0A828Z3N6</accession>
<dbReference type="NCBIfam" id="NF047705">
    <property type="entry name" value="slr1659_superfam"/>
    <property type="match status" value="1"/>
</dbReference>
<reference evidence="2 3" key="1">
    <citation type="submission" date="2012-10" db="EMBL/GenBank/DDBJ databases">
        <authorList>
            <person name="Harkins D.M."/>
            <person name="Durkin A.S."/>
            <person name="Brinkac L.M."/>
            <person name="Haft D.H."/>
            <person name="Selengut J.D."/>
            <person name="Sanka R."/>
            <person name="DePew J."/>
            <person name="Purushe J."/>
            <person name="Whelen A.C."/>
            <person name="Vinetz J.M."/>
            <person name="Sutton G.G."/>
            <person name="Nierman W.C."/>
            <person name="Fouts D.E."/>
        </authorList>
    </citation>
    <scope>NUCLEOTIDE SEQUENCE [LARGE SCALE GENOMIC DNA]</scope>
    <source>
        <strain evidence="2 3">2006001853</strain>
    </source>
</reference>
<name>A0A828Z3N6_9LEPT</name>
<dbReference type="EMBL" id="AFLV02000050">
    <property type="protein sequence ID" value="EKR64185.1"/>
    <property type="molecule type" value="Genomic_DNA"/>
</dbReference>
<dbReference type="SUPFAM" id="SSF52091">
    <property type="entry name" value="SpoIIaa-like"/>
    <property type="match status" value="1"/>
</dbReference>
<evidence type="ECO:0000259" key="1">
    <source>
        <dbReference type="PROSITE" id="PS50801"/>
    </source>
</evidence>
<protein>
    <recommendedName>
        <fullName evidence="1">STAS domain-containing protein</fullName>
    </recommendedName>
</protein>